<dbReference type="InterPro" id="IPR038157">
    <property type="entry name" value="FeoA_core_dom"/>
</dbReference>
<feature type="domain" description="Ferrous iron transporter FeoA-like" evidence="2">
    <location>
        <begin position="1"/>
        <end position="74"/>
    </location>
</feature>
<evidence type="ECO:0000313" key="3">
    <source>
        <dbReference type="EMBL" id="MDL2059655.1"/>
    </source>
</evidence>
<keyword evidence="1" id="KW-0408">Iron</keyword>
<dbReference type="InterPro" id="IPR007167">
    <property type="entry name" value="Fe-transptr_FeoA-like"/>
</dbReference>
<keyword evidence="4" id="KW-1185">Reference proteome</keyword>
<dbReference type="InterPro" id="IPR008988">
    <property type="entry name" value="Transcriptional_repressor_C"/>
</dbReference>
<dbReference type="PANTHER" id="PTHR42954">
    <property type="entry name" value="FE(2+) TRANSPORT PROTEIN A"/>
    <property type="match status" value="1"/>
</dbReference>
<dbReference type="SUPFAM" id="SSF50037">
    <property type="entry name" value="C-terminal domain of transcriptional repressors"/>
    <property type="match status" value="1"/>
</dbReference>
<evidence type="ECO:0000259" key="2">
    <source>
        <dbReference type="SMART" id="SM00899"/>
    </source>
</evidence>
<evidence type="ECO:0000256" key="1">
    <source>
        <dbReference type="ARBA" id="ARBA00023004"/>
    </source>
</evidence>
<dbReference type="PANTHER" id="PTHR42954:SF2">
    <property type="entry name" value="FE(2+) TRANSPORT PROTEIN A"/>
    <property type="match status" value="1"/>
</dbReference>
<sequence length="75" mass="8265">MNLNDMKVGEKGKILAFNAGAPDYRRHLLMMGATPGSEFEVVRVAPMGDPIEIRVRGSMVSVRKHEAAIVEVEKI</sequence>
<proteinExistence type="predicted"/>
<dbReference type="EMBL" id="JAKZJU020000001">
    <property type="protein sequence ID" value="MDL2059655.1"/>
    <property type="molecule type" value="Genomic_DNA"/>
</dbReference>
<dbReference type="SMART" id="SM00899">
    <property type="entry name" value="FeoA"/>
    <property type="match status" value="1"/>
</dbReference>
<accession>A0ABT7INX1</accession>
<dbReference type="Gene3D" id="2.30.30.90">
    <property type="match status" value="1"/>
</dbReference>
<reference evidence="3" key="1">
    <citation type="submission" date="2023-03" db="EMBL/GenBank/DDBJ databases">
        <title>Mesosutterella sp. nov. isolated from porcine feces.</title>
        <authorList>
            <person name="Yu S."/>
        </authorList>
    </citation>
    <scope>NUCLEOTIDE SEQUENCE</scope>
    <source>
        <strain evidence="3">AGMB02718</strain>
    </source>
</reference>
<dbReference type="Proteomes" id="UP001165481">
    <property type="component" value="Unassembled WGS sequence"/>
</dbReference>
<organism evidence="3 4">
    <name type="scientific">Mesosutterella faecium</name>
    <dbReference type="NCBI Taxonomy" id="2925194"/>
    <lineage>
        <taxon>Bacteria</taxon>
        <taxon>Pseudomonadati</taxon>
        <taxon>Pseudomonadota</taxon>
        <taxon>Betaproteobacteria</taxon>
        <taxon>Burkholderiales</taxon>
        <taxon>Sutterellaceae</taxon>
        <taxon>Mesosutterella</taxon>
    </lineage>
</organism>
<dbReference type="InterPro" id="IPR052713">
    <property type="entry name" value="FeoA"/>
</dbReference>
<comment type="caution">
    <text evidence="3">The sequence shown here is derived from an EMBL/GenBank/DDBJ whole genome shotgun (WGS) entry which is preliminary data.</text>
</comment>
<dbReference type="Pfam" id="PF04023">
    <property type="entry name" value="FeoA"/>
    <property type="match status" value="1"/>
</dbReference>
<gene>
    <name evidence="3" type="ORF">MUN46_006905</name>
</gene>
<evidence type="ECO:0000313" key="4">
    <source>
        <dbReference type="Proteomes" id="UP001165481"/>
    </source>
</evidence>
<dbReference type="RefSeq" id="WP_281069861.1">
    <property type="nucleotide sequence ID" value="NZ_JAKZJU020000001.1"/>
</dbReference>
<name>A0ABT7INX1_9BURK</name>
<protein>
    <submittedName>
        <fullName evidence="3">FeoA family protein</fullName>
    </submittedName>
</protein>